<dbReference type="InterPro" id="IPR002472">
    <property type="entry name" value="Palm_thioest"/>
</dbReference>
<evidence type="ECO:0000256" key="11">
    <source>
        <dbReference type="SAM" id="SignalP"/>
    </source>
</evidence>
<dbReference type="GO" id="GO:0005764">
    <property type="term" value="C:lysosome"/>
    <property type="evidence" value="ECO:0007669"/>
    <property type="project" value="UniProtKB-SubCell"/>
</dbReference>
<evidence type="ECO:0000313" key="12">
    <source>
        <dbReference type="EMBL" id="KAF2896367.1"/>
    </source>
</evidence>
<evidence type="ECO:0000256" key="6">
    <source>
        <dbReference type="ARBA" id="ARBA00023180"/>
    </source>
</evidence>
<feature type="signal peptide" evidence="11">
    <location>
        <begin position="1"/>
        <end position="20"/>
    </location>
</feature>
<keyword evidence="13" id="KW-1185">Reference proteome</keyword>
<dbReference type="AlphaFoldDB" id="A0A8K0GC27"/>
<gene>
    <name evidence="12" type="ORF">ILUMI_09806</name>
</gene>
<reference evidence="12" key="1">
    <citation type="submission" date="2019-08" db="EMBL/GenBank/DDBJ databases">
        <title>The genome of the North American firefly Photinus pyralis.</title>
        <authorList>
            <consortium name="Photinus pyralis genome working group"/>
            <person name="Fallon T.R."/>
            <person name="Sander Lower S.E."/>
            <person name="Weng J.-K."/>
        </authorList>
    </citation>
    <scope>NUCLEOTIDE SEQUENCE</scope>
    <source>
        <strain evidence="12">TRF0915ILg1</strain>
        <tissue evidence="12">Whole body</tissue>
    </source>
</reference>
<evidence type="ECO:0000256" key="1">
    <source>
        <dbReference type="ARBA" id="ARBA00004371"/>
    </source>
</evidence>
<evidence type="ECO:0000313" key="13">
    <source>
        <dbReference type="Proteomes" id="UP000801492"/>
    </source>
</evidence>
<keyword evidence="5" id="KW-1015">Disulfide bond</keyword>
<dbReference type="GO" id="GO:0098599">
    <property type="term" value="F:palmitoyl hydrolase activity"/>
    <property type="evidence" value="ECO:0007669"/>
    <property type="project" value="InterPro"/>
</dbReference>
<dbReference type="Gene3D" id="3.40.50.1820">
    <property type="entry name" value="alpha/beta hydrolase"/>
    <property type="match status" value="1"/>
</dbReference>
<dbReference type="FunFam" id="3.40.50.1820:FF:000037">
    <property type="entry name" value="Lysosomal thioesterase PPT2 homolog"/>
    <property type="match status" value="1"/>
</dbReference>
<comment type="function">
    <text evidence="10">Catalyzes the cleavage of thioester bonds from S-palmitoyl-CoA or S-palmitoyl-N-acetylcysteamine (unbranched structures) but does not have activity against palmitoylcysteine or palmitoylated proteins, branched structures or bulky head groups. Conversely, hydrolyzes both long and short chain fatty acyl-CoA substrate.</text>
</comment>
<dbReference type="EMBL" id="VTPC01005170">
    <property type="protein sequence ID" value="KAF2896367.1"/>
    <property type="molecule type" value="Genomic_DNA"/>
</dbReference>
<comment type="subcellular location">
    <subcellularLocation>
        <location evidence="1">Lysosome</location>
    </subcellularLocation>
</comment>
<keyword evidence="7" id="KW-0458">Lysosome</keyword>
<dbReference type="InterPro" id="IPR029058">
    <property type="entry name" value="AB_hydrolase_fold"/>
</dbReference>
<dbReference type="EC" id="3.1.2.2" evidence="8"/>
<organism evidence="12 13">
    <name type="scientific">Ignelater luminosus</name>
    <name type="common">Cucubano</name>
    <name type="synonym">Pyrophorus luminosus</name>
    <dbReference type="NCBI Taxonomy" id="2038154"/>
    <lineage>
        <taxon>Eukaryota</taxon>
        <taxon>Metazoa</taxon>
        <taxon>Ecdysozoa</taxon>
        <taxon>Arthropoda</taxon>
        <taxon>Hexapoda</taxon>
        <taxon>Insecta</taxon>
        <taxon>Pterygota</taxon>
        <taxon>Neoptera</taxon>
        <taxon>Endopterygota</taxon>
        <taxon>Coleoptera</taxon>
        <taxon>Polyphaga</taxon>
        <taxon>Elateriformia</taxon>
        <taxon>Elateroidea</taxon>
        <taxon>Elateridae</taxon>
        <taxon>Agrypninae</taxon>
        <taxon>Pyrophorini</taxon>
        <taxon>Ignelater</taxon>
    </lineage>
</organism>
<dbReference type="PRINTS" id="PR00414">
    <property type="entry name" value="PPTHIESTRASE"/>
</dbReference>
<dbReference type="GO" id="GO:0016790">
    <property type="term" value="F:thiolester hydrolase activity"/>
    <property type="evidence" value="ECO:0007669"/>
    <property type="project" value="TreeGrafter"/>
</dbReference>
<evidence type="ECO:0000256" key="9">
    <source>
        <dbReference type="ARBA" id="ARBA00093223"/>
    </source>
</evidence>
<keyword evidence="6" id="KW-0325">Glycoprotein</keyword>
<proteinExistence type="inferred from homology"/>
<evidence type="ECO:0000256" key="5">
    <source>
        <dbReference type="ARBA" id="ARBA00023157"/>
    </source>
</evidence>
<comment type="catalytic activity">
    <reaction evidence="9">
        <text>S-hexadecanoyl-N-acetylcysteamine + H2O = N-acetylcysteamine + hexadecanoate + H(+)</text>
        <dbReference type="Rhea" id="RHEA:84099"/>
        <dbReference type="ChEBI" id="CHEBI:7896"/>
        <dbReference type="ChEBI" id="CHEBI:15377"/>
        <dbReference type="ChEBI" id="CHEBI:15378"/>
        <dbReference type="ChEBI" id="CHEBI:74410"/>
        <dbReference type="ChEBI" id="CHEBI:233601"/>
    </reaction>
</comment>
<dbReference type="SUPFAM" id="SSF53474">
    <property type="entry name" value="alpha/beta-Hydrolases"/>
    <property type="match status" value="1"/>
</dbReference>
<dbReference type="OrthoDB" id="155976at2759"/>
<comment type="similarity">
    <text evidence="2">Belongs to the palmitoyl-protein thioesterase family.</text>
</comment>
<evidence type="ECO:0000256" key="2">
    <source>
        <dbReference type="ARBA" id="ARBA00010758"/>
    </source>
</evidence>
<dbReference type="PANTHER" id="PTHR11247:SF27">
    <property type="entry name" value="LYSOSOMAL THIOESTERASE PPT2"/>
    <property type="match status" value="1"/>
</dbReference>
<keyword evidence="4" id="KW-0378">Hydrolase</keyword>
<evidence type="ECO:0000256" key="4">
    <source>
        <dbReference type="ARBA" id="ARBA00022801"/>
    </source>
</evidence>
<evidence type="ECO:0000256" key="7">
    <source>
        <dbReference type="ARBA" id="ARBA00023228"/>
    </source>
</evidence>
<feature type="chain" id="PRO_5035481204" description="palmitoyl-CoA hydrolase" evidence="11">
    <location>
        <begin position="21"/>
        <end position="286"/>
    </location>
</feature>
<dbReference type="Proteomes" id="UP000801492">
    <property type="component" value="Unassembled WGS sequence"/>
</dbReference>
<name>A0A8K0GC27_IGNLU</name>
<sequence length="286" mass="32912">MINMMLVPLFIIISSSLVYSYRPVVLLHGIMTGSDSMELIKDRIEEMHPGTIVYNTNRFSGWSSLESMWYQVQQLGNDLINITEKHPEGINLLGYSQGGLVARAILQAFPNHNVHNFISLSSPQAGQYGTDFLHIIFPNLALKTAYELFYSRVGQHTSVGNYWNDPHHQYLYYNYSEFLPFINNEIASNKSEEFKVGLMKLNKMILIGGPDDNVITPWQSSQFGYYNRNESVINVMHRDIYVEDKIGLKTLDKQHKLILITVPGVDHFMWHMNVSIVDKFVLPYLD</sequence>
<keyword evidence="3 11" id="KW-0732">Signal</keyword>
<dbReference type="PANTHER" id="PTHR11247">
    <property type="entry name" value="PALMITOYL-PROTEIN THIOESTERASE/DOLICHYLDIPHOSPHATASE 1"/>
    <property type="match status" value="1"/>
</dbReference>
<evidence type="ECO:0000256" key="10">
    <source>
        <dbReference type="ARBA" id="ARBA00093353"/>
    </source>
</evidence>
<dbReference type="Pfam" id="PF02089">
    <property type="entry name" value="Palm_thioest"/>
    <property type="match status" value="1"/>
</dbReference>
<comment type="caution">
    <text evidence="12">The sequence shown here is derived from an EMBL/GenBank/DDBJ whole genome shotgun (WGS) entry which is preliminary data.</text>
</comment>
<evidence type="ECO:0000256" key="3">
    <source>
        <dbReference type="ARBA" id="ARBA00022729"/>
    </source>
</evidence>
<accession>A0A8K0GC27</accession>
<evidence type="ECO:0000256" key="8">
    <source>
        <dbReference type="ARBA" id="ARBA00038848"/>
    </source>
</evidence>
<protein>
    <recommendedName>
        <fullName evidence="8">palmitoyl-CoA hydrolase</fullName>
        <ecNumber evidence="8">3.1.2.2</ecNumber>
    </recommendedName>
</protein>